<reference evidence="14" key="1">
    <citation type="submission" date="2010-06" db="EMBL/GenBank/DDBJ databases">
        <authorList>
            <person name="Jiang H."/>
            <person name="Abraham K."/>
            <person name="Ali S."/>
            <person name="Alsbrooks S.L."/>
            <person name="Anim B.N."/>
            <person name="Anosike U.S."/>
            <person name="Attaway T."/>
            <person name="Bandaranaike D.P."/>
            <person name="Battles P.K."/>
            <person name="Bell S.N."/>
            <person name="Bell A.V."/>
            <person name="Beltran B."/>
            <person name="Bickham C."/>
            <person name="Bustamante Y."/>
            <person name="Caleb T."/>
            <person name="Canada A."/>
            <person name="Cardenas V."/>
            <person name="Carter K."/>
            <person name="Chacko J."/>
            <person name="Chandrabose M.N."/>
            <person name="Chavez D."/>
            <person name="Chavez A."/>
            <person name="Chen L."/>
            <person name="Chu H.-S."/>
            <person name="Claassen K.J."/>
            <person name="Cockrell R."/>
            <person name="Collins M."/>
            <person name="Cooper J.A."/>
            <person name="Cree A."/>
            <person name="Curry S.M."/>
            <person name="Da Y."/>
            <person name="Dao M.D."/>
            <person name="Das B."/>
            <person name="Davila M.-L."/>
            <person name="Davy-Carroll L."/>
            <person name="Denson S."/>
            <person name="Dinh H."/>
            <person name="Ebong V.E."/>
            <person name="Edwards J.R."/>
            <person name="Egan A."/>
            <person name="El-Daye J."/>
            <person name="Escobedo L."/>
            <person name="Fernandez S."/>
            <person name="Fernando P.R."/>
            <person name="Flagg N."/>
            <person name="Forbes L.D."/>
            <person name="Fowler R.G."/>
            <person name="Fu Q."/>
            <person name="Gabisi R.A."/>
            <person name="Ganer J."/>
            <person name="Garbino Pronczuk A."/>
            <person name="Garcia R.M."/>
            <person name="Garner T."/>
            <person name="Garrett T.E."/>
            <person name="Gonzalez D.A."/>
            <person name="Hamid H."/>
            <person name="Hawkins E.S."/>
            <person name="Hirani K."/>
            <person name="Hogues M.E."/>
            <person name="Hollins B."/>
            <person name="Hsiao C.-H."/>
            <person name="Jabil R."/>
            <person name="James M.L."/>
            <person name="Jhangiani S.N."/>
            <person name="Johnson B."/>
            <person name="Johnson Q."/>
            <person name="Joshi V."/>
            <person name="Kalu J.B."/>
            <person name="Kam C."/>
            <person name="Kashfia A."/>
            <person name="Keebler J."/>
            <person name="Kisamo H."/>
            <person name="Kovar C.L."/>
            <person name="Lago L.A."/>
            <person name="Lai C.-Y."/>
            <person name="Laidlaw J."/>
            <person name="Lara F."/>
            <person name="Le T.-K."/>
            <person name="Lee S.L."/>
            <person name="Legall F.H."/>
            <person name="Lemon S.J."/>
            <person name="Lewis L.R."/>
            <person name="Li B."/>
            <person name="Liu Y."/>
            <person name="Liu Y.-S."/>
            <person name="Lopez J."/>
            <person name="Lozado R.J."/>
            <person name="Lu J."/>
            <person name="Madu R.C."/>
            <person name="Maheshwari M."/>
            <person name="Maheshwari R."/>
            <person name="Malloy K."/>
            <person name="Martinez E."/>
            <person name="Mathew T."/>
            <person name="Mercado I.C."/>
            <person name="Mercado C."/>
            <person name="Meyer B."/>
            <person name="Montgomery K."/>
            <person name="Morgan M.B."/>
            <person name="Munidasa M."/>
            <person name="Nazareth L.V."/>
            <person name="Nelson J."/>
            <person name="Ng B.M."/>
            <person name="Nguyen N.B."/>
            <person name="Nguyen P.Q."/>
            <person name="Nguyen T."/>
            <person name="Obregon M."/>
            <person name="Okwuonu G.O."/>
            <person name="Onwere C.G."/>
            <person name="Orozco G."/>
            <person name="Parra A."/>
            <person name="Patel S."/>
            <person name="Patil S."/>
            <person name="Perez A."/>
            <person name="Perez Y."/>
            <person name="Pham C."/>
            <person name="Primus E.L."/>
            <person name="Pu L.-L."/>
            <person name="Puazo M."/>
            <person name="Qin X."/>
            <person name="Quiroz J.B."/>
            <person name="Reese J."/>
            <person name="Richards S."/>
            <person name="Rives C.M."/>
            <person name="Robberts R."/>
            <person name="Ruiz S.J."/>
            <person name="Ruiz M.J."/>
            <person name="Santibanez J."/>
            <person name="Schneider B.W."/>
            <person name="Sisson I."/>
            <person name="Smith M."/>
            <person name="Sodergren E."/>
            <person name="Song X.-Z."/>
            <person name="Song B.B."/>
            <person name="Summersgill H."/>
            <person name="Thelus R."/>
            <person name="Thornton R.D."/>
            <person name="Trejos Z.Y."/>
            <person name="Usmani K."/>
            <person name="Vattathil S."/>
            <person name="Villasana D."/>
            <person name="Walker D.L."/>
            <person name="Wang S."/>
            <person name="Wang K."/>
            <person name="White C.S."/>
            <person name="Williams A.C."/>
            <person name="Williamson J."/>
            <person name="Wilson K."/>
            <person name="Woghiren I.O."/>
            <person name="Woodworth J.R."/>
            <person name="Worley K.C."/>
            <person name="Wright R.A."/>
            <person name="Wu W."/>
            <person name="Young L."/>
            <person name="Zhang L."/>
            <person name="Zhang J."/>
            <person name="Zhu Y."/>
            <person name="Muzny D.M."/>
            <person name="Weinstock G."/>
            <person name="Gibbs R.A."/>
        </authorList>
    </citation>
    <scope>NUCLEOTIDE SEQUENCE [LARGE SCALE GENOMIC DNA]</scope>
    <source>
        <strain evidence="14">LSR1</strain>
    </source>
</reference>
<dbReference type="InterPro" id="IPR011009">
    <property type="entry name" value="Kinase-like_dom_sf"/>
</dbReference>
<feature type="compositionally biased region" description="Polar residues" evidence="9">
    <location>
        <begin position="3943"/>
        <end position="3959"/>
    </location>
</feature>
<dbReference type="CDD" id="cd00096">
    <property type="entry name" value="Ig"/>
    <property type="match status" value="2"/>
</dbReference>
<feature type="compositionally biased region" description="Polar residues" evidence="9">
    <location>
        <begin position="3400"/>
        <end position="3418"/>
    </location>
</feature>
<sequence>MGNKCCKNQSSTYSSANATIRSFSSYNSSILRSGGSHAITFGTSTRAGDSLTTLTMKSSNNSDVGSKDYQGGSSSTVGQEDLIPIFLRRLNDLNIRVGTRTRFLIELDDATGVQVRWYHNNVEADNERYQYIHEGGFYCLDIVPVTLFDEGLWVCTAQNYAGKSSTAAHLSLTVPKAFKKPIFVEQLKAVLTQRGIVSLECKVIGVPTPKLRWYKDDKEIKAGDIFALTANSEEDCLGIYTCEATNVMGTALSTSKIQVTHTPLDGNHDADSLIPYGPPPKFVKFLKNASGKVGSVLFLECQVEVPPWPRSIGWYNDNGIVNEGPLYHLLADGLGMYGVEIKSLRADHSTTWKCVATSSTGAKAVTSCVVSVSYPKNYRVPRFLESLRAIMTDEGLVSFECKVIGYPTPQLLWFKDGKQLQPGDVYELTGSKSLGSYCCVARNCMGETSSLAELTIEDIQNQLNESEKLQLTSNTQPPRFLLGLKSIEANINESFVFMIKVTTESTPSISWYKEDEQLTESNRYQFSTEDNGTYILNIVPLEIDDQAEWKCVAINKYGQTATSSFLKLNIPKNFKRPRFLEELRIAFSNEGSVNLECKVIGVPQPQLKWFKDGQELNPGDMHKIISGQSGTCCLGTYTCQAHNCMGTVSSSATLLTMEDKSTVKSCASEEYLSVGNPLVRNESLSTIPEERTSQMEKSYTIEEPADISFSFDGKEVTVSLYETPDLTHDEALQIIEMYADELSEHISEDNVVDLPSLRIVKESSISGPVMMEALVIDVPIDFCRQQTVSDTEFDGVSLTEDITLAINDKSESICENSLEYFSDHLSSGNSKREEFYSASETTPKHSSVILKQQSGDDGHQSFHTPKLFMSDSDDQILTQLKLDEKLLSQNSTHVTGPLARSESNNTEEEVSETLAEIENEPPLSHNYCATEIVTQSDEDGLYSTVLNKIRGKGMASVILSSEEDNVLKIISRPNVDEFLKYMKIILEGTMVKMRTHENFNFTSTTTELERSIQALHSLAWKFIEETERNDVSELEKNTADNVSSLMTAINASLLALEQIDDPFGVSDNILNEIQSSVCFDLETLNNNNLPATEILDRLSDQIKNFTIVVNKQVARVTEQRIIAVLQNTIGTTLVYIKTLQQNCSKIKCVDINSLAPLFSMVQPLETILNDIADMEEASMDDNKPNFKLKQILIPPISSIAFALDNLNTALKSDSSDDDQDLKDIYDRINESTHQFMTLASHGMESNKIAECFISFTKPINDLCCHLRRLGRSTENIVSSDYGSDDKLLLDFETLFDELMIDIDTLINNVNFVQDSENNMNPLGSLLEPLQDMKIGLFQVNQVLLSNQTGSTMSYEVMSCFEHLSQQLVQLNNCIVNQSIVEETDKEIPFESSIKMMQNILFDDAIDDLGVNGILFGSVMKPLLQLQNLIVSKMASVESDLSFSEHTDVTGGACDTQSLSLSLSNNAQTVLDKTANENSKQVLIESSIIDSLDKDCDKQNNIHKDTLEIEKDSILFENNMNNDLVIKRGFECNIGETFKYDEPNIITSEDDRDNSGFEALFDETDLETISDFVEDVCLDNIMNSKVDDKLSDLLMSEKDIDSIHQKTDDIIPEHVLESLEKSKQQDLILNSPVDLFEELQETLKNMSEVARDGTTKMYDLDNNKLNHNDLQKIDSTDTNQICNETNNLLDGSIDVDQNNESETFKNKYISISDQNVYKEEQVFEIGQDVDFVENLECLDSDKSISNNTVITVNDISDSSEVKMKRTDMTNNLETVVDLLESKTVDNVPDENEPLINSVDVLNKNECLITSLHNVVSKINDNDAETQESVISNKLNATESIKNITILSSEDIMIDTNKLNESKEMNTINNYNDAENEDTMLMKEVEILPIRENVSHKSSSQNDAVINEIDAIHNLGTDTVIQVAQTRNGNEYNTENDEENNSIDKYTNATELNKVLGTLVEEKNVITPEINLVIEDYNSSIIESSKIKQCDNNDLLNKSICAVEESVISANEQKSSIVDVNSITILEGNISKGIFEEQNCGDENLSSLKNKNNASDTFETNQDVNLDKQLQYNLQPNVNQTLTTDNKQIVPNCTDCENVMNPITEQNVHQTEEYVLIKNDKNESELINEQHLDNVQQNSFIVQENDILQQSNNEVKDVKELNEPCDTLSDMKLNNEIECISSKIDLPSEIIYSKNDIDVTNAIQQCVLDGNKCVDSMLPVTELMTQPFGSTVLDKQLVNTNQNFEENQNAAEKSKQNEKNENSFESNNIIDDIVVKSKNDLINDFKSSVNFTLNEKETVSDEKINSENKTTEIVMNEEKESINTFNKSYEHLIQSTIFENNDTTLTENTLTNSEIIPLESTQSIDPCKFDENEVEIQSKENVDSRYERNAVSDDKEKRINNLEHLEAENEIIYLPDRMINKDEEKSPSEIQYIQNNETKSINKSTNIVVEQMTALIGNETISVSNVQPLDTVVIDIENTKEQVAVEDQIDTVENSNDQRDDVQEISKTNIAKVDNLKILASEINCLLLDNDQILDFFDTKNDLANNQDISENNFGKSLDDKNNLGETEDLKHDEINTEEIKEEFINLKDLEISKIKLETIIDNNLRVDSNKSTKQIENSTFKNPSKLAIGELNISSETPERECLSINKDIDDINIGSLNSNISVNETMQMTNAKVDTIDQRADISKTVTQNTADVSKERTNVITKDYSDDNHNCDSTLSISEVQENKERNTTNDNNEYVHSNKTPDTININEDTLINKGKINDEINLVTALENKASLLNDFMFESEISDLPTEEPLNILSIMPKLHCVEKIAANETECVMLENVNVLKQAELNAAENINQHAKVEHELNIAAIGNIIIDYDSIKENSLTVGEEKKSIEKATMAITLNDHSFEIVSTNVDILDGCIKDVMIKEEQIIYSDTNEASKISTRSTKRLSENDNPEDIAVNILNDQIQNTDNLVKENVETKVASLNKTTEILNDDDTHNQENVGLNKEQSELADKLQQSIKNPNQIFETSMISVEENESIDKVKSDVLITKINTTDDEKTIDRKDIEDINRKLSAKSKGSTTNNIGESENKIDTNKIINETIDLSNKELSDDNKNTEKIGVELNNLDPGIASDNNKNPEAIIEISTNNQIKLTENIVEKDKTKRGSEENKSCAQPDDKKSPSPDTTKSNTNISEINIDKTKVIGKSIDEINEKLSDNNEDIENVGVKLDKISQENVSDNNKASEEIIDKDISYVNKNQKDNEIGSDNQIKSTENVVENDKTKSGSKKKKSSPQPDDKKSPSPDTTVSNIIGSEINIDKTKVIDKSIEENNKKLLDDMVKITLDKIEHVIPPDNNKVPEEIIENYISNIDENENPKDNQIAIDNHIRSTENVEEKDKTKRGSKKKKSSPQTDYKKSPSPESTKSNTSVDESNIDTTKFNDESNEKLSDNNKDSENVGGKLDKILPEIVSEEIIEKDVSNVDKNENLKDNPIGIDSQIKSTENVVEKDKTKRGSKKKNSSPRPEDIKPPSPDTIKSNINISEINIDATKVIDKSIEEINEKLSDNNNGSENVGGKLDKILPEIVSDNNKVSEEIIEKDVSNVDKNENPKDNPIGIDSQIKSTENVVEKDKTKRGSKKKKSSPQSGDKKSPSPDTIKSNISVNELNIDTTNVNDKSNKKLSDTKEDSDNVGVKLDKILPEIDSENNKVPKEIIEKDVSKLNRNEDQKNNQIDTDNQIKSVENVVEKDNTKRGSKKKKSSPHPEDKKSPSPETTKSNISVGEINIDAKVIDKSNEEINDKLSDNKEDSDNVGGKLDKILPAIVPDNNRDPEEIIEKDVSNVDKNENPKDNLIGIESQIKSTENVVEKDKTKRGSKKKKSSLQSGDKKSPSPDTVKTNISVNELNIDTTNVNDKSNKKLSNNKEDSDNVGVKLDKILPEIDSENNKVPKEIIEKDDLHVNKNENQKNNQIGTDNQIKSTENVVEKDKTKRGSKKKKSSPHPEDKKSPSPETTKSNISVGEINIDAKVIDKSNEEINDKLSDNKEDSDNVGGKLDKILPAIVPDNNRVPEEIIEKDVSNVDKNENQKDNLIGIDSQIKSTENVVEKDKEKRGSKKKKSSPHPEDKKSPSPETTKSNISVGEINIDETKVIDKSIEENNKKLSNEIVEIKLDKIKQVILRDDNNVSEEIIEKGFSNVDRNENPKDNPIGTDNQMKSTENIIEKDETKRGSKKKISGPQPDNKKSPSSDTTNSIISASENKIDTIIIDVTVEDKNRKISDNNKNYAEDGTIVEPEMVSVNNKSMIEIIEKDFSNNNQSKNQTNGEISIADKIKSTKEDKTNRECEKDKSIPLDKINKKTNEKLEINNEIEKNENTISDLRENFTEQLPNSNILLEKMERGRTIKSLENNNIDTIEKSKKNIIDTHLVTNPDKSVTDNDKKERGSVKQGTSTKSPLMEKSVKTDTIVNENVDVKPKDNTTHFLTNNKKVRTLSGMTEHDVIDVPEIRSSDKRPVNRYLLDVTDALKSRPNSLAYRSLTPDPLTSYRSLTPDHMSSYRSLTPECPSYRSSLTPRSKYTISSRFAGSSDRDLYGGSSSSRSSRSSSRSTSPYPPESRISARSLWPPTNLAAYRCLSETSIPLSPRRMEVEATSGWPHTSYGVTTRRRRGSDSFLHDSGVRDGGYYSSWRLSDGRTATHSATEDLYRAKEAFKGLYFCVRMIDQTVSSGARVKFWCSVIGHPEPRVQWYRDGQKLNSFTYNSSARYQTKYDGGLAQLIVDNAQSGDSGEYTCVATNGRDRISTTGFLTVYTSPSVFRKPLLQPSLSVEGTESGRGLYSRTSHDFRLSANDKFDFGCQKFGGDLATRRPEYPKFVSSIIADDVATYGGTIALQVRVQGSPVPNVTWMRESKPLPRLSGKYVYLDEGGLYTLLVMDSTAGDGGKYVCRACNLYGVADTEKAVRVVSPQDYTDRRGVKPAIIVSRPNDRLNVAVGEDITVTLRVAGEPKPKVIWMRGSRDVTFLDRSLKETVNDYVMLSIKKAQPSDAGTYFIIAKNVYGSDRAFVTVGVRKRARSLTPPQIRNTIGRWFGPTGGGGRGGCANNEVPGPVRSEPTVTDRTNNRISLQWDRPEKPETVLVYRVETRSVDEECWRQVGMTPTNTIDVYNLKPGYRYQFRVAARNRFGWSQPVASEGYVDVFEPKCLPEFRQPLPGQTRVLLRHSATLQCHVRGVPEPRVRWFKDGEPLLASDRHAVGRTDGGKCTLTIADAVDCDAGRYSCEAVNDQGRVCTLTVVQVIANRKIVEAERRLQGCLMKNNDFKESAPVFTKHLIDRRVDINSTVRLSCQVNGLPTPLVLWYKDGRPVDFASGTEGDRKPPVRDDSNDFYTLELTRVKYDDSGTYAAVASNAIGKASTRCVLEVFNKNRTDPAVPSFVFGLPPTSEAVDSIVLSAQIDAYRPVKVEWFRDGIQLRNGRRVDIITDHDGNLELRIACVTNRDSGTYMLRVSNDTGTVESRCEVNVVEREHKDTGMEQISLINHLYSKKPKFVVKPKFQEVEEGQEVIIDSEIVGDPLPKITWLRDGLKPEYYRDNSEFLCVSNGNRYQLKIPHAKLTHTGTYTLLASNPHGQIKALISLQVYSTGHCKKKMENGTNHATVERLPRISRGLVDIECRENDSVSFECKLNITQETDIRWQKDGKLVRLGKHIKSQLVDGDTARLDISTASPLHEGLYTCTAFNELGQDSTSARLVLLSDSQDTAKAPQSNGQRNTMLNSPILAGETNDRCTKRLKRSSGPKFYAVLHDRIADVGETVRFLCSVSGHPPPWSSWEKDGQPIGVNSRMRIREDDDHRSLEICDVTSDDAGLYRITVENKFGKIQATARLEVLTHNQTTNDVQITSSSNGRRQSGSAACAGENFTLSCDIRGNSMSDVTWYKDDEKIKPDGRVTSSLDDLAARLSISNLELVDTGVYTCVARCESGVTRCSTELCVFDTKPATDSYLQPPIFVEGLVPKRTADEGEPVQLTVRLQGAVPMSASWFKNDVPVPDCTDFEYVVADDRGEFGLSITDPFVKDSGTYSCKVANSFGQAVSSGQLVINEMSSEQQVPTVAELNNNLQDVGEKTASDSTVVTGTALPASILRGPCDTTVLRGAKVVLETSYQGDPEPCVQWLRAGKVLESNAHLCITNGRGVSSLTIDSITADDCGKYVVRVDNGHGNDFHYASVAVEGPPDPPAGRPVVSVSETSADVTWSSPAYDGGCMVTGYGVEVRPFNQSDWKLVADKCHSLSHIVRGLAPGESYVFRVRAENMHGSSEASLESTPVYILQTDYGNTLWPKTVNIDDGELFDEQYEVLDELGKGRYGVVYKVKERETNKFYAAKFVRCIKSSDKEKAQEEVDIMNCLRHPKLLQLDAAFDKPREVVLVTEYISGGELFERVVADDFTLTEKDCILFTRQICEGVDYMHKQNVVHLDLKPENIMCQSRTSHSVKLIDFGLAQKIVPGQPMRVLFGTPEFIPPEIIGYEPIGLESDMWSVGVICYVLLSGLSPFMGDNDPETFTNITKAEFDFDDEAFDAVSQDAKDFISALLIKRKELRLTARECLKHKWLAQQDMDMSCVILSTDKLKKFIIRRKWQKTGNAIRALGRMATLSAASRRGVSGGSSAGGGGGGGTGGGCGTVSVLQKLKMTCLREEESAGEAPSETLQEMAITETTKNGSGHRSCDARSDSGFSDCPSLASPTATLVRPAKCPSAISEETPPVSDQDRSPPPPSRRSPSLTTHRSPSPVTHRSPSPPLPGRPSSPATRRPSSTATRRPPSPATHRPTSPTSRRPTSPATRRPFSPSTRRPLSPTTRGSSYTTTRGPSPLATHLRSPLPRNRRDATHPVHDVPLPAGTGVSGMCKTNRIIFDNGRRDGNASSPGIGGGGVQRKEPIRIQTADNFQKAIAFWKQ</sequence>
<dbReference type="SUPFAM" id="SSF48726">
    <property type="entry name" value="Immunoglobulin"/>
    <property type="match status" value="18"/>
</dbReference>
<evidence type="ECO:0000259" key="10">
    <source>
        <dbReference type="PROSITE" id="PS50011"/>
    </source>
</evidence>
<feature type="region of interest" description="Disordered" evidence="9">
    <location>
        <begin position="52"/>
        <end position="75"/>
    </location>
</feature>
<evidence type="ECO:0000313" key="14">
    <source>
        <dbReference type="Proteomes" id="UP000007819"/>
    </source>
</evidence>
<evidence type="ECO:0000259" key="11">
    <source>
        <dbReference type="PROSITE" id="PS50835"/>
    </source>
</evidence>
<feature type="compositionally biased region" description="Basic and acidic residues" evidence="9">
    <location>
        <begin position="3419"/>
        <end position="3446"/>
    </location>
</feature>
<feature type="domain" description="Ig-like" evidence="11">
    <location>
        <begin position="175"/>
        <end position="260"/>
    </location>
</feature>
<evidence type="ECO:0000256" key="6">
    <source>
        <dbReference type="ARBA" id="ARBA00023319"/>
    </source>
</evidence>
<dbReference type="FunFam" id="2.60.40.10:FF:000107">
    <property type="entry name" value="Myosin, light chain kinase a"/>
    <property type="match status" value="3"/>
</dbReference>
<dbReference type="Pfam" id="PF00041">
    <property type="entry name" value="fn3"/>
    <property type="match status" value="2"/>
</dbReference>
<feature type="domain" description="Ig-like" evidence="11">
    <location>
        <begin position="4842"/>
        <end position="4932"/>
    </location>
</feature>
<feature type="compositionally biased region" description="Basic and acidic residues" evidence="9">
    <location>
        <begin position="4408"/>
        <end position="4419"/>
    </location>
</feature>
<dbReference type="InterPro" id="IPR036116">
    <property type="entry name" value="FN3_sf"/>
</dbReference>
<feature type="domain" description="Ig-like" evidence="11">
    <location>
        <begin position="5627"/>
        <end position="5716"/>
    </location>
</feature>
<dbReference type="PROSITE" id="PS50011">
    <property type="entry name" value="PROTEIN_KINASE_DOM"/>
    <property type="match status" value="1"/>
</dbReference>
<feature type="compositionally biased region" description="Polar residues" evidence="9">
    <location>
        <begin position="52"/>
        <end position="64"/>
    </location>
</feature>
<feature type="domain" description="Ig-like" evidence="11">
    <location>
        <begin position="478"/>
        <end position="569"/>
    </location>
</feature>
<dbReference type="SMART" id="SM00060">
    <property type="entry name" value="FN3"/>
    <property type="match status" value="2"/>
</dbReference>
<dbReference type="GO" id="GO:0030017">
    <property type="term" value="C:sarcomere"/>
    <property type="evidence" value="ECO:0007669"/>
    <property type="project" value="UniProtKB-ARBA"/>
</dbReference>
<feature type="compositionally biased region" description="Low complexity" evidence="9">
    <location>
        <begin position="4565"/>
        <end position="4582"/>
    </location>
</feature>
<feature type="domain" description="Ig-like" evidence="11">
    <location>
        <begin position="84"/>
        <end position="173"/>
    </location>
</feature>
<feature type="compositionally biased region" description="Basic and acidic residues" evidence="9">
    <location>
        <begin position="3767"/>
        <end position="3787"/>
    </location>
</feature>
<comment type="similarity">
    <text evidence="1">Belongs to the protein kinase superfamily. CAMK Ser/Thr protein kinase family.</text>
</comment>
<feature type="domain" description="Ig-like" evidence="11">
    <location>
        <begin position="5173"/>
        <end position="5260"/>
    </location>
</feature>
<evidence type="ECO:0000256" key="8">
    <source>
        <dbReference type="SAM" id="Coils"/>
    </source>
</evidence>
<feature type="region of interest" description="Disordered" evidence="9">
    <location>
        <begin position="4051"/>
        <end position="4127"/>
    </location>
</feature>
<feature type="region of interest" description="Disordered" evidence="9">
    <location>
        <begin position="4561"/>
        <end position="4591"/>
    </location>
</feature>
<evidence type="ECO:0000256" key="4">
    <source>
        <dbReference type="ARBA" id="ARBA00022840"/>
    </source>
</evidence>
<dbReference type="Pfam" id="PF07679">
    <property type="entry name" value="I-set"/>
    <property type="match status" value="18"/>
</dbReference>
<dbReference type="SUPFAM" id="SSF56112">
    <property type="entry name" value="Protein kinase-like (PK-like)"/>
    <property type="match status" value="1"/>
</dbReference>
<feature type="compositionally biased region" description="Basic and acidic residues" evidence="9">
    <location>
        <begin position="3366"/>
        <end position="3381"/>
    </location>
</feature>
<keyword evidence="5" id="KW-1015">Disulfide bond</keyword>
<dbReference type="FunFam" id="2.60.40.10:FF:001053">
    <property type="entry name" value="Uncharacterized protein, isoform D"/>
    <property type="match status" value="1"/>
</dbReference>
<accession>A0A8R1W1E4</accession>
<feature type="compositionally biased region" description="Polar residues" evidence="9">
    <location>
        <begin position="3247"/>
        <end position="3258"/>
    </location>
</feature>
<evidence type="ECO:0000259" key="12">
    <source>
        <dbReference type="PROSITE" id="PS50853"/>
    </source>
</evidence>
<keyword evidence="4 7" id="KW-0067">ATP-binding</keyword>
<dbReference type="SMART" id="SM00406">
    <property type="entry name" value="IGv"/>
    <property type="match status" value="4"/>
</dbReference>
<dbReference type="FunFam" id="1.10.510.10:FF:000175">
    <property type="entry name" value="Myosin light chain kinase, smooth muscle"/>
    <property type="match status" value="1"/>
</dbReference>
<dbReference type="CDD" id="cd14103">
    <property type="entry name" value="STKc_MLCK"/>
    <property type="match status" value="1"/>
</dbReference>
<dbReference type="InterPro" id="IPR003598">
    <property type="entry name" value="Ig_sub2"/>
</dbReference>
<protein>
    <submittedName>
        <fullName evidence="13">Uncharacterized protein</fullName>
    </submittedName>
</protein>
<feature type="domain" description="Ig-like" evidence="11">
    <location>
        <begin position="5761"/>
        <end position="5849"/>
    </location>
</feature>
<feature type="compositionally biased region" description="Basic and acidic residues" evidence="9">
    <location>
        <begin position="3899"/>
        <end position="3942"/>
    </location>
</feature>
<dbReference type="InterPro" id="IPR003599">
    <property type="entry name" value="Ig_sub"/>
</dbReference>
<feature type="region of interest" description="Disordered" evidence="9">
    <location>
        <begin position="3541"/>
        <end position="3997"/>
    </location>
</feature>
<feature type="domain" description="Ig-like" evidence="11">
    <location>
        <begin position="5967"/>
        <end position="6061"/>
    </location>
</feature>
<feature type="region of interest" description="Disordered" evidence="9">
    <location>
        <begin position="4509"/>
        <end position="4545"/>
    </location>
</feature>
<dbReference type="SMART" id="SM00408">
    <property type="entry name" value="IGc2"/>
    <property type="match status" value="16"/>
</dbReference>
<feature type="domain" description="Ig-like" evidence="11">
    <location>
        <begin position="4947"/>
        <end position="5046"/>
    </location>
</feature>
<dbReference type="InterPro" id="IPR007110">
    <property type="entry name" value="Ig-like_dom"/>
</dbReference>
<feature type="domain" description="Fibronectin type-III" evidence="12">
    <location>
        <begin position="5074"/>
        <end position="5169"/>
    </location>
</feature>
<feature type="compositionally biased region" description="Basic and acidic residues" evidence="9">
    <location>
        <begin position="3139"/>
        <end position="3164"/>
    </location>
</feature>
<feature type="compositionally biased region" description="Polar residues" evidence="9">
    <location>
        <begin position="3708"/>
        <end position="3719"/>
    </location>
</feature>
<dbReference type="PROSITE" id="PS00107">
    <property type="entry name" value="PROTEIN_KINASE_ATP"/>
    <property type="match status" value="1"/>
</dbReference>
<feature type="domain" description="Fibronectin type-III" evidence="12">
    <location>
        <begin position="6192"/>
        <end position="6289"/>
    </location>
</feature>
<dbReference type="OrthoDB" id="6070751at2759"/>
<feature type="domain" description="Ig-like" evidence="11">
    <location>
        <begin position="381"/>
        <end position="457"/>
    </location>
</feature>
<feature type="compositionally biased region" description="Basic and acidic residues" evidence="9">
    <location>
        <begin position="3454"/>
        <end position="3469"/>
    </location>
</feature>
<feature type="domain" description="Ig-like" evidence="11">
    <location>
        <begin position="4697"/>
        <end position="4779"/>
    </location>
</feature>
<dbReference type="GO" id="GO:0005524">
    <property type="term" value="F:ATP binding"/>
    <property type="evidence" value="ECO:0007669"/>
    <property type="project" value="UniProtKB-UniRule"/>
</dbReference>
<keyword evidence="8" id="KW-0175">Coiled coil</keyword>
<feature type="coiled-coil region" evidence="8">
    <location>
        <begin position="4330"/>
        <end position="4357"/>
    </location>
</feature>
<feature type="region of interest" description="Disordered" evidence="9">
    <location>
        <begin position="4403"/>
        <end position="4430"/>
    </location>
</feature>
<feature type="region of interest" description="Disordered" evidence="9">
    <location>
        <begin position="6867"/>
        <end position="6889"/>
    </location>
</feature>
<evidence type="ECO:0000256" key="9">
    <source>
        <dbReference type="SAM" id="MobiDB-lite"/>
    </source>
</evidence>
<dbReference type="PANTHER" id="PTHR47633">
    <property type="entry name" value="IMMUNOGLOBULIN"/>
    <property type="match status" value="1"/>
</dbReference>
<feature type="compositionally biased region" description="Basic and acidic residues" evidence="9">
    <location>
        <begin position="3655"/>
        <end position="3707"/>
    </location>
</feature>
<feature type="domain" description="Ig-like" evidence="11">
    <location>
        <begin position="280"/>
        <end position="366"/>
    </location>
</feature>
<dbReference type="PROSITE" id="PS00108">
    <property type="entry name" value="PROTEIN_KINASE_ST"/>
    <property type="match status" value="1"/>
</dbReference>
<dbReference type="Proteomes" id="UP000007819">
    <property type="component" value="Chromosome A1"/>
</dbReference>
<dbReference type="EnsemblMetazoa" id="XM_001948648.5">
    <property type="protein sequence ID" value="XP_001948683.2"/>
    <property type="gene ID" value="LOC100159331"/>
</dbReference>
<dbReference type="CDD" id="cd00063">
    <property type="entry name" value="FN3"/>
    <property type="match status" value="2"/>
</dbReference>
<feature type="compositionally biased region" description="Polar residues" evidence="9">
    <location>
        <begin position="3869"/>
        <end position="3887"/>
    </location>
</feature>
<evidence type="ECO:0000313" key="13">
    <source>
        <dbReference type="EnsemblMetazoa" id="XP_001948683.2"/>
    </source>
</evidence>
<feature type="compositionally biased region" description="Basic and acidic residues" evidence="9">
    <location>
        <begin position="3570"/>
        <end position="3590"/>
    </location>
</feature>
<dbReference type="SMART" id="SM00220">
    <property type="entry name" value="S_TKc"/>
    <property type="match status" value="1"/>
</dbReference>
<name>A0A8R1W1E4_ACYPI</name>
<feature type="region of interest" description="Disordered" evidence="9">
    <location>
        <begin position="2724"/>
        <end position="2743"/>
    </location>
</feature>
<feature type="domain" description="Ig-like" evidence="11">
    <location>
        <begin position="5396"/>
        <end position="5487"/>
    </location>
</feature>
<dbReference type="Pfam" id="PF00069">
    <property type="entry name" value="Pkinase"/>
    <property type="match status" value="1"/>
</dbReference>
<feature type="compositionally biased region" description="Polar residues" evidence="9">
    <location>
        <begin position="3635"/>
        <end position="3654"/>
    </location>
</feature>
<evidence type="ECO:0000256" key="2">
    <source>
        <dbReference type="ARBA" id="ARBA00022737"/>
    </source>
</evidence>
<dbReference type="FunFam" id="2.60.40.10:FF:000032">
    <property type="entry name" value="palladin isoform X1"/>
    <property type="match status" value="3"/>
</dbReference>
<dbReference type="Gene3D" id="1.10.510.10">
    <property type="entry name" value="Transferase(Phosphotransferase) domain 1"/>
    <property type="match status" value="1"/>
</dbReference>
<feature type="region of interest" description="Disordered" evidence="9">
    <location>
        <begin position="4166"/>
        <end position="4231"/>
    </location>
</feature>
<dbReference type="InterPro" id="IPR036179">
    <property type="entry name" value="Ig-like_dom_sf"/>
</dbReference>
<dbReference type="GO" id="GO:0004672">
    <property type="term" value="F:protein kinase activity"/>
    <property type="evidence" value="ECO:0007669"/>
    <property type="project" value="InterPro"/>
</dbReference>
<dbReference type="InterPro" id="IPR003961">
    <property type="entry name" value="FN3_dom"/>
</dbReference>
<dbReference type="KEGG" id="api:100159331"/>
<evidence type="ECO:0000256" key="7">
    <source>
        <dbReference type="PROSITE-ProRule" id="PRU10141"/>
    </source>
</evidence>
<dbReference type="RefSeq" id="XP_001948683.2">
    <property type="nucleotide sequence ID" value="XM_001948648.4"/>
</dbReference>
<dbReference type="GO" id="GO:0009653">
    <property type="term" value="P:anatomical structure morphogenesis"/>
    <property type="evidence" value="ECO:0007669"/>
    <property type="project" value="UniProtKB-ARBA"/>
</dbReference>
<feature type="compositionally biased region" description="Low complexity" evidence="9">
    <location>
        <begin position="6759"/>
        <end position="6824"/>
    </location>
</feature>
<evidence type="ECO:0000256" key="5">
    <source>
        <dbReference type="ARBA" id="ARBA00023157"/>
    </source>
</evidence>
<feature type="compositionally biased region" description="Basic and acidic residues" evidence="9">
    <location>
        <begin position="4051"/>
        <end position="4064"/>
    </location>
</feature>
<keyword evidence="6" id="KW-0393">Immunoglobulin domain</keyword>
<feature type="compositionally biased region" description="Basic and acidic residues" evidence="9">
    <location>
        <begin position="3805"/>
        <end position="3827"/>
    </location>
</feature>
<feature type="compositionally biased region" description="Low complexity" evidence="9">
    <location>
        <begin position="6732"/>
        <end position="6744"/>
    </location>
</feature>
<keyword evidence="14" id="KW-1185">Reference proteome</keyword>
<dbReference type="InterPro" id="IPR017441">
    <property type="entry name" value="Protein_kinase_ATP_BS"/>
</dbReference>
<keyword evidence="2" id="KW-0677">Repeat</keyword>
<evidence type="ECO:0000256" key="3">
    <source>
        <dbReference type="ARBA" id="ARBA00022741"/>
    </source>
</evidence>
<evidence type="ECO:0000256" key="1">
    <source>
        <dbReference type="ARBA" id="ARBA00006692"/>
    </source>
</evidence>
<dbReference type="Gene3D" id="2.60.40.10">
    <property type="entry name" value="Immunoglobulins"/>
    <property type="match status" value="20"/>
</dbReference>
<feature type="domain" description="Ig-like" evidence="11">
    <location>
        <begin position="5879"/>
        <end position="5953"/>
    </location>
</feature>
<reference evidence="13" key="2">
    <citation type="submission" date="2022-06" db="UniProtKB">
        <authorList>
            <consortium name="EnsemblMetazoa"/>
        </authorList>
    </citation>
    <scope>IDENTIFICATION</scope>
</reference>
<dbReference type="PANTHER" id="PTHR47633:SF7">
    <property type="entry name" value="TITIN HOMOLOG"/>
    <property type="match status" value="1"/>
</dbReference>
<feature type="region of interest" description="Disordered" evidence="9">
    <location>
        <begin position="3241"/>
        <end position="3291"/>
    </location>
</feature>
<dbReference type="InterPro" id="IPR000719">
    <property type="entry name" value="Prot_kinase_dom"/>
</dbReference>
<feature type="domain" description="Protein kinase" evidence="10">
    <location>
        <begin position="6312"/>
        <end position="6567"/>
    </location>
</feature>
<dbReference type="InterPro" id="IPR008271">
    <property type="entry name" value="Ser/Thr_kinase_AS"/>
</dbReference>
<organism evidence="13 14">
    <name type="scientific">Acyrthosiphon pisum</name>
    <name type="common">Pea aphid</name>
    <dbReference type="NCBI Taxonomy" id="7029"/>
    <lineage>
        <taxon>Eukaryota</taxon>
        <taxon>Metazoa</taxon>
        <taxon>Ecdysozoa</taxon>
        <taxon>Arthropoda</taxon>
        <taxon>Hexapoda</taxon>
        <taxon>Insecta</taxon>
        <taxon>Pterygota</taxon>
        <taxon>Neoptera</taxon>
        <taxon>Paraneoptera</taxon>
        <taxon>Hemiptera</taxon>
        <taxon>Sternorrhyncha</taxon>
        <taxon>Aphidomorpha</taxon>
        <taxon>Aphidoidea</taxon>
        <taxon>Aphididae</taxon>
        <taxon>Macrosiphini</taxon>
        <taxon>Acyrthosiphon</taxon>
    </lineage>
</organism>
<keyword evidence="3 7" id="KW-0547">Nucleotide-binding</keyword>
<dbReference type="InterPro" id="IPR013783">
    <property type="entry name" value="Ig-like_fold"/>
</dbReference>
<feature type="region of interest" description="Disordered" evidence="9">
    <location>
        <begin position="3366"/>
        <end position="3520"/>
    </location>
</feature>
<feature type="compositionally biased region" description="Basic and acidic residues" evidence="9">
    <location>
        <begin position="6836"/>
        <end position="6845"/>
    </location>
</feature>
<dbReference type="InterPro" id="IPR013106">
    <property type="entry name" value="Ig_V-set"/>
</dbReference>
<dbReference type="SMART" id="SM00409">
    <property type="entry name" value="IG"/>
    <property type="match status" value="18"/>
</dbReference>
<feature type="domain" description="Ig-like" evidence="11">
    <location>
        <begin position="5292"/>
        <end position="5387"/>
    </location>
</feature>
<dbReference type="GeneID" id="100159331"/>
<dbReference type="GO" id="GO:0030154">
    <property type="term" value="P:cell differentiation"/>
    <property type="evidence" value="ECO:0007669"/>
    <property type="project" value="UniProtKB-ARBA"/>
</dbReference>
<feature type="domain" description="Ig-like" evidence="11">
    <location>
        <begin position="6070"/>
        <end position="6188"/>
    </location>
</feature>
<feature type="region of interest" description="Disordered" evidence="9">
    <location>
        <begin position="3138"/>
        <end position="3176"/>
    </location>
</feature>
<dbReference type="SUPFAM" id="SSF49265">
    <property type="entry name" value="Fibronectin type III"/>
    <property type="match status" value="1"/>
</dbReference>
<dbReference type="Gene3D" id="3.30.200.20">
    <property type="entry name" value="Phosphorylase Kinase, domain 1"/>
    <property type="match status" value="1"/>
</dbReference>
<feature type="domain" description="Ig-like" evidence="11">
    <location>
        <begin position="5512"/>
        <end position="5603"/>
    </location>
</feature>
<feature type="binding site" evidence="7">
    <location>
        <position position="6341"/>
    </location>
    <ligand>
        <name>ATP</name>
        <dbReference type="ChEBI" id="CHEBI:30616"/>
    </ligand>
</feature>
<dbReference type="InterPro" id="IPR013098">
    <property type="entry name" value="Ig_I-set"/>
</dbReference>
<feature type="compositionally biased region" description="Polar residues" evidence="9">
    <location>
        <begin position="2730"/>
        <end position="2743"/>
    </location>
</feature>
<feature type="domain" description="Ig-like" evidence="11">
    <location>
        <begin position="577"/>
        <end position="655"/>
    </location>
</feature>
<dbReference type="FunFam" id="2.60.40.10:FF:001452">
    <property type="entry name" value="Uncharacterized protein, isoform F"/>
    <property type="match status" value="1"/>
</dbReference>
<feature type="compositionally biased region" description="Polar residues" evidence="9">
    <location>
        <begin position="4185"/>
        <end position="4195"/>
    </location>
</feature>
<dbReference type="PROSITE" id="PS50853">
    <property type="entry name" value="FN3"/>
    <property type="match status" value="2"/>
</dbReference>
<dbReference type="FunFam" id="2.60.40.10:FF:000031">
    <property type="entry name" value="Myosin-binding protein C, slow type"/>
    <property type="match status" value="1"/>
</dbReference>
<proteinExistence type="inferred from homology"/>
<feature type="compositionally biased region" description="Polar residues" evidence="9">
    <location>
        <begin position="3749"/>
        <end position="3758"/>
    </location>
</feature>
<feature type="region of interest" description="Disordered" evidence="9">
    <location>
        <begin position="6670"/>
        <end position="6854"/>
    </location>
</feature>
<feature type="compositionally biased region" description="Polar residues" evidence="9">
    <location>
        <begin position="3165"/>
        <end position="3176"/>
    </location>
</feature>
<dbReference type="PROSITE" id="PS50835">
    <property type="entry name" value="IG_LIKE"/>
    <property type="match status" value="18"/>
</dbReference>
<feature type="compositionally biased region" description="Polar residues" evidence="9">
    <location>
        <begin position="4222"/>
        <end position="4231"/>
    </location>
</feature>